<dbReference type="NCBIfam" id="TIGR03370">
    <property type="entry name" value="VPLPA-CTERM"/>
    <property type="match status" value="1"/>
</dbReference>
<evidence type="ECO:0000256" key="2">
    <source>
        <dbReference type="SAM" id="SignalP"/>
    </source>
</evidence>
<dbReference type="AlphaFoldDB" id="A0A4R6B1E4"/>
<evidence type="ECO:0000313" key="4">
    <source>
        <dbReference type="Proteomes" id="UP000294562"/>
    </source>
</evidence>
<dbReference type="InterPro" id="IPR022472">
    <property type="entry name" value="VPLPA-CTERM"/>
</dbReference>
<protein>
    <submittedName>
        <fullName evidence="3">VPLPA-CTERM sorting domain-containing protein</fullName>
    </submittedName>
</protein>
<gene>
    <name evidence="3" type="ORF">E2L05_02980</name>
</gene>
<keyword evidence="2" id="KW-0732">Signal</keyword>
<feature type="chain" id="PRO_5020855409" evidence="2">
    <location>
        <begin position="25"/>
        <end position="212"/>
    </location>
</feature>
<reference evidence="3 4" key="1">
    <citation type="submission" date="2019-03" db="EMBL/GenBank/DDBJ databases">
        <title>Rhodobacteraceae bacterium SM1902, a new member of the family Rhodobacteraceae isolated from Yantai.</title>
        <authorList>
            <person name="Sun Y."/>
        </authorList>
    </citation>
    <scope>NUCLEOTIDE SEQUENCE [LARGE SCALE GENOMIC DNA]</scope>
    <source>
        <strain evidence="3 4">SM1902</strain>
    </source>
</reference>
<sequence>MIKFNSLLTVAATALALVAGPSIASSFNGAYWDSNAFSTVDQAIAYTENNAATATFLSTAIDYPNAGGSITDNTTLQTFLGADGSTLSGAFTNKLDKSVFSFSGTLDLIGTQSLKIGSDDGFALKLDGVEVLRHSAPRAFSYTIGSYEFTGATTFELIYYENYGNTGVEFQINDTVVTSAMAAAQPAAVPVPAALPMLLAGLGAFGLIRRRA</sequence>
<dbReference type="Proteomes" id="UP000294562">
    <property type="component" value="Unassembled WGS sequence"/>
</dbReference>
<comment type="caution">
    <text evidence="3">The sequence shown here is derived from an EMBL/GenBank/DDBJ whole genome shotgun (WGS) entry which is preliminary data.</text>
</comment>
<keyword evidence="1" id="KW-0812">Transmembrane</keyword>
<accession>A0A4R6B1E4</accession>
<feature type="signal peptide" evidence="2">
    <location>
        <begin position="1"/>
        <end position="24"/>
    </location>
</feature>
<dbReference type="EMBL" id="SMZO01000004">
    <property type="protein sequence ID" value="TDL90981.1"/>
    <property type="molecule type" value="Genomic_DNA"/>
</dbReference>
<keyword evidence="1" id="KW-1133">Transmembrane helix</keyword>
<evidence type="ECO:0000313" key="3">
    <source>
        <dbReference type="EMBL" id="TDL90981.1"/>
    </source>
</evidence>
<proteinExistence type="predicted"/>
<keyword evidence="1" id="KW-0472">Membrane</keyword>
<dbReference type="OrthoDB" id="7874771at2"/>
<keyword evidence="4" id="KW-1185">Reference proteome</keyword>
<name>A0A4R6B1E4_9RHOB</name>
<dbReference type="RefSeq" id="WP_133341404.1">
    <property type="nucleotide sequence ID" value="NZ_SMZO01000004.1"/>
</dbReference>
<organism evidence="3 4">
    <name type="scientific">Meridianimarinicoccus aquatilis</name>
    <dbReference type="NCBI Taxonomy" id="2552766"/>
    <lineage>
        <taxon>Bacteria</taxon>
        <taxon>Pseudomonadati</taxon>
        <taxon>Pseudomonadota</taxon>
        <taxon>Alphaproteobacteria</taxon>
        <taxon>Rhodobacterales</taxon>
        <taxon>Paracoccaceae</taxon>
        <taxon>Meridianimarinicoccus</taxon>
    </lineage>
</organism>
<evidence type="ECO:0000256" key="1">
    <source>
        <dbReference type="SAM" id="Phobius"/>
    </source>
</evidence>
<feature type="transmembrane region" description="Helical" evidence="1">
    <location>
        <begin position="187"/>
        <end position="208"/>
    </location>
</feature>